<dbReference type="PANTHER" id="PTHR42827:SF1">
    <property type="entry name" value="IRON-SULFUR CLUSTER-BINDING PROTEIN"/>
    <property type="match status" value="1"/>
</dbReference>
<dbReference type="PROSITE" id="PS51379">
    <property type="entry name" value="4FE4S_FER_2"/>
    <property type="match status" value="1"/>
</dbReference>
<evidence type="ECO:0000313" key="6">
    <source>
        <dbReference type="Proteomes" id="UP000265882"/>
    </source>
</evidence>
<sequence>MNADAVKELALSLDADCAGIASRAAYSAIEPNADLDVLVKGAKSVVVFGIWMGDGAIESPSEVVQSQHLMIIYDEMNRIALKMARELEKAGHRASTIPPHLPIDMSDKGKGLIGPVSLRHAAEAAGLGKLGPNRLLINPRFGARLRLAGLVTDAELAPDPLLTESPCDGCMECVRACPVSAIKEDGTVDVVTCMRNNFPYGLSNLIKRLSGLTMEGSPEDWKKFIKSPDFWNFYQALSLGLFYCCFECQRSCPAGELMGR</sequence>
<evidence type="ECO:0000256" key="1">
    <source>
        <dbReference type="ARBA" id="ARBA00022723"/>
    </source>
</evidence>
<reference evidence="5 6" key="1">
    <citation type="journal article" date="2017" name="ISME J.">
        <title>Energy and carbon metabolisms in a deep terrestrial subsurface fluid microbial community.</title>
        <authorList>
            <person name="Momper L."/>
            <person name="Jungbluth S.P."/>
            <person name="Lee M.D."/>
            <person name="Amend J.P."/>
        </authorList>
    </citation>
    <scope>NUCLEOTIDE SEQUENCE [LARGE SCALE GENOMIC DNA]</scope>
    <source>
        <strain evidence="5">SURF_5</strain>
    </source>
</reference>
<comment type="caution">
    <text evidence="5">The sequence shown here is derived from an EMBL/GenBank/DDBJ whole genome shotgun (WGS) entry which is preliminary data.</text>
</comment>
<keyword evidence="2" id="KW-0408">Iron</keyword>
<dbReference type="Proteomes" id="UP000265882">
    <property type="component" value="Unassembled WGS sequence"/>
</dbReference>
<dbReference type="GO" id="GO:0051536">
    <property type="term" value="F:iron-sulfur cluster binding"/>
    <property type="evidence" value="ECO:0007669"/>
    <property type="project" value="UniProtKB-KW"/>
</dbReference>
<dbReference type="SUPFAM" id="SSF54862">
    <property type="entry name" value="4Fe-4S ferredoxins"/>
    <property type="match status" value="1"/>
</dbReference>
<evidence type="ECO:0000259" key="4">
    <source>
        <dbReference type="PROSITE" id="PS51379"/>
    </source>
</evidence>
<dbReference type="EMBL" id="QZKU01000106">
    <property type="protein sequence ID" value="RJP17999.1"/>
    <property type="molecule type" value="Genomic_DNA"/>
</dbReference>
<dbReference type="InterPro" id="IPR017900">
    <property type="entry name" value="4Fe4S_Fe_S_CS"/>
</dbReference>
<protein>
    <submittedName>
        <fullName evidence="5">Epoxyqueuosine reductase</fullName>
    </submittedName>
</protein>
<dbReference type="PROSITE" id="PS00198">
    <property type="entry name" value="4FE4S_FER_1"/>
    <property type="match status" value="1"/>
</dbReference>
<dbReference type="Pfam" id="PF00037">
    <property type="entry name" value="Fer4"/>
    <property type="match status" value="1"/>
</dbReference>
<evidence type="ECO:0000313" key="5">
    <source>
        <dbReference type="EMBL" id="RJP17999.1"/>
    </source>
</evidence>
<organism evidence="5 6">
    <name type="scientific">Abyssobacteria bacterium (strain SURF_5)</name>
    <dbReference type="NCBI Taxonomy" id="2093360"/>
    <lineage>
        <taxon>Bacteria</taxon>
        <taxon>Pseudomonadati</taxon>
        <taxon>Candidatus Hydrogenedentota</taxon>
        <taxon>Candidatus Abyssobacteria</taxon>
    </lineage>
</organism>
<dbReference type="GO" id="GO:0046872">
    <property type="term" value="F:metal ion binding"/>
    <property type="evidence" value="ECO:0007669"/>
    <property type="project" value="UniProtKB-KW"/>
</dbReference>
<gene>
    <name evidence="5" type="ORF">C4520_15040</name>
</gene>
<name>A0A3A4NEP0_ABYX5</name>
<evidence type="ECO:0000256" key="3">
    <source>
        <dbReference type="ARBA" id="ARBA00023014"/>
    </source>
</evidence>
<feature type="domain" description="4Fe-4S ferredoxin-type" evidence="4">
    <location>
        <begin position="158"/>
        <end position="187"/>
    </location>
</feature>
<keyword evidence="1" id="KW-0479">Metal-binding</keyword>
<dbReference type="InterPro" id="IPR017896">
    <property type="entry name" value="4Fe4S_Fe-S-bd"/>
</dbReference>
<keyword evidence="3" id="KW-0411">Iron-sulfur</keyword>
<dbReference type="AlphaFoldDB" id="A0A3A4NEP0"/>
<evidence type="ECO:0000256" key="2">
    <source>
        <dbReference type="ARBA" id="ARBA00023004"/>
    </source>
</evidence>
<dbReference type="PANTHER" id="PTHR42827">
    <property type="entry name" value="IRON-SULFUR CLUSTER-BINDING PROTEIN-RELATED"/>
    <property type="match status" value="1"/>
</dbReference>
<accession>A0A3A4NEP0</accession>
<proteinExistence type="predicted"/>